<comment type="caution">
    <text evidence="2">The sequence shown here is derived from an EMBL/GenBank/DDBJ whole genome shotgun (WGS) entry which is preliminary data.</text>
</comment>
<evidence type="ECO:0000313" key="3">
    <source>
        <dbReference type="Proteomes" id="UP000499080"/>
    </source>
</evidence>
<protein>
    <submittedName>
        <fullName evidence="2">Uncharacterized protein</fullName>
    </submittedName>
</protein>
<evidence type="ECO:0000256" key="1">
    <source>
        <dbReference type="SAM" id="MobiDB-lite"/>
    </source>
</evidence>
<dbReference type="Proteomes" id="UP000499080">
    <property type="component" value="Unassembled WGS sequence"/>
</dbReference>
<feature type="region of interest" description="Disordered" evidence="1">
    <location>
        <begin position="1"/>
        <end position="66"/>
    </location>
</feature>
<keyword evidence="3" id="KW-1185">Reference proteome</keyword>
<reference evidence="2 3" key="1">
    <citation type="journal article" date="2019" name="Sci. Rep.">
        <title>Orb-weaving spider Araneus ventricosus genome elucidates the spidroin gene catalogue.</title>
        <authorList>
            <person name="Kono N."/>
            <person name="Nakamura H."/>
            <person name="Ohtoshi R."/>
            <person name="Moran D.A.P."/>
            <person name="Shinohara A."/>
            <person name="Yoshida Y."/>
            <person name="Fujiwara M."/>
            <person name="Mori M."/>
            <person name="Tomita M."/>
            <person name="Arakawa K."/>
        </authorList>
    </citation>
    <scope>NUCLEOTIDE SEQUENCE [LARGE SCALE GENOMIC DNA]</scope>
</reference>
<dbReference type="EMBL" id="BGPR01051171">
    <property type="protein sequence ID" value="GBO28149.1"/>
    <property type="molecule type" value="Genomic_DNA"/>
</dbReference>
<dbReference type="AlphaFoldDB" id="A0A4Y2VSM4"/>
<feature type="compositionally biased region" description="Basic and acidic residues" evidence="1">
    <location>
        <begin position="39"/>
        <end position="60"/>
    </location>
</feature>
<sequence>MKLRNHPTVGTDHWGHRSLVVGHPGVQFSSGVKGRRRSTPRERDKNGVLGLKEESGERTDLGSLEGGFRHRSAEKICVISSDLKSRTDSDFDN</sequence>
<proteinExistence type="predicted"/>
<name>A0A4Y2VSM4_ARAVE</name>
<evidence type="ECO:0000313" key="2">
    <source>
        <dbReference type="EMBL" id="GBO28149.1"/>
    </source>
</evidence>
<accession>A0A4Y2VSM4</accession>
<gene>
    <name evidence="2" type="ORF">AVEN_224881_1</name>
</gene>
<organism evidence="2 3">
    <name type="scientific">Araneus ventricosus</name>
    <name type="common">Orbweaver spider</name>
    <name type="synonym">Epeira ventricosa</name>
    <dbReference type="NCBI Taxonomy" id="182803"/>
    <lineage>
        <taxon>Eukaryota</taxon>
        <taxon>Metazoa</taxon>
        <taxon>Ecdysozoa</taxon>
        <taxon>Arthropoda</taxon>
        <taxon>Chelicerata</taxon>
        <taxon>Arachnida</taxon>
        <taxon>Araneae</taxon>
        <taxon>Araneomorphae</taxon>
        <taxon>Entelegynae</taxon>
        <taxon>Araneoidea</taxon>
        <taxon>Araneidae</taxon>
        <taxon>Araneus</taxon>
    </lineage>
</organism>